<dbReference type="Gene3D" id="3.20.100.10">
    <property type="entry name" value="mRNA triphosphatase Cet1-like"/>
    <property type="match status" value="1"/>
</dbReference>
<keyword evidence="2" id="KW-0378">Hydrolase</keyword>
<dbReference type="EMBL" id="MK072507">
    <property type="protein sequence ID" value="AYV86474.1"/>
    <property type="molecule type" value="Genomic_DNA"/>
</dbReference>
<evidence type="ECO:0000256" key="3">
    <source>
        <dbReference type="ARBA" id="ARBA00035028"/>
    </source>
</evidence>
<evidence type="ECO:0000256" key="1">
    <source>
        <dbReference type="ARBA" id="ARBA00022664"/>
    </source>
</evidence>
<dbReference type="GO" id="GO:0004651">
    <property type="term" value="F:polynucleotide 5'-phosphatase activity"/>
    <property type="evidence" value="ECO:0007669"/>
    <property type="project" value="InterPro"/>
</dbReference>
<gene>
    <name evidence="5" type="ORF">Sylvanvirus1_70</name>
</gene>
<comment type="catalytic activity">
    <reaction evidence="4">
        <text>a 5'-end triphospho-ribonucleoside in mRNA + H2O = a 5'-end diphospho-ribonucleoside in mRNA + phosphate + H(+)</text>
        <dbReference type="Rhea" id="RHEA:67004"/>
        <dbReference type="Rhea" id="RHEA-COMP:17164"/>
        <dbReference type="Rhea" id="RHEA-COMP:17165"/>
        <dbReference type="ChEBI" id="CHEBI:15377"/>
        <dbReference type="ChEBI" id="CHEBI:15378"/>
        <dbReference type="ChEBI" id="CHEBI:43474"/>
        <dbReference type="ChEBI" id="CHEBI:167616"/>
        <dbReference type="ChEBI" id="CHEBI:167618"/>
        <dbReference type="EC" id="3.6.1.74"/>
    </reaction>
    <physiologicalReaction direction="left-to-right" evidence="4">
        <dbReference type="Rhea" id="RHEA:67005"/>
    </physiologicalReaction>
</comment>
<sequence>MAENKNSDVPILESVFHEKVWLLYEWVDKCKQQLKEGMYQPKELELELSLRPMTPFTDQSGRTADIGKPLYSHWKEWLGTLTPSAVHHEKRAYVDYFYLDQTIRERAFSDTNQMHEWTRKCNLPFIYSPLQLNFQDCKLQMKAHLKQERPVLPLPHDVSPVFARSKTTHRYRLHAHPGCTIDLSEVQNIRYYAEEKRSCEEGSVIYEMEIELDSSTIFNSDSEDRSWTYKMLQCRSDIWLLCGEAMTQVHELVNQLGQ</sequence>
<dbReference type="SUPFAM" id="SSF55154">
    <property type="entry name" value="CYTH-like phosphatases"/>
    <property type="match status" value="1"/>
</dbReference>
<dbReference type="InterPro" id="IPR037009">
    <property type="entry name" value="mRNA_triPase_Cet1_sf"/>
</dbReference>
<reference evidence="5" key="1">
    <citation type="submission" date="2018-10" db="EMBL/GenBank/DDBJ databases">
        <title>Hidden diversity of soil giant viruses.</title>
        <authorList>
            <person name="Schulz F."/>
            <person name="Alteio L."/>
            <person name="Goudeau D."/>
            <person name="Ryan E.M."/>
            <person name="Malmstrom R.R."/>
            <person name="Blanchard J."/>
            <person name="Woyke T."/>
        </authorList>
    </citation>
    <scope>NUCLEOTIDE SEQUENCE</scope>
    <source>
        <strain evidence="5">SYV1</strain>
    </source>
</reference>
<evidence type="ECO:0000313" key="5">
    <source>
        <dbReference type="EMBL" id="AYV86474.1"/>
    </source>
</evidence>
<evidence type="ECO:0000256" key="2">
    <source>
        <dbReference type="ARBA" id="ARBA00022801"/>
    </source>
</evidence>
<accession>A0A3G5AIQ0</accession>
<organism evidence="5">
    <name type="scientific">Sylvanvirus sp</name>
    <dbReference type="NCBI Taxonomy" id="2487774"/>
    <lineage>
        <taxon>Viruses</taxon>
    </lineage>
</organism>
<proteinExistence type="predicted"/>
<name>A0A3G5AIQ0_9VIRU</name>
<dbReference type="InterPro" id="IPR033469">
    <property type="entry name" value="CYTH-like_dom_sf"/>
</dbReference>
<dbReference type="GO" id="GO:0140818">
    <property type="term" value="F:mRNA 5'-triphosphate monophosphatase activity"/>
    <property type="evidence" value="ECO:0007669"/>
    <property type="project" value="UniProtKB-EC"/>
</dbReference>
<protein>
    <recommendedName>
        <fullName evidence="3">mRNA 5'-phosphatase</fullName>
        <ecNumber evidence="3">3.6.1.74</ecNumber>
    </recommendedName>
</protein>
<evidence type="ECO:0000256" key="4">
    <source>
        <dbReference type="ARBA" id="ARBA00047740"/>
    </source>
</evidence>
<keyword evidence="1" id="KW-0507">mRNA processing</keyword>
<dbReference type="GO" id="GO:0006397">
    <property type="term" value="P:mRNA processing"/>
    <property type="evidence" value="ECO:0007669"/>
    <property type="project" value="UniProtKB-KW"/>
</dbReference>
<dbReference type="EC" id="3.6.1.74" evidence="3"/>